<reference evidence="3" key="1">
    <citation type="submission" date="2021-01" db="EMBL/GenBank/DDBJ databases">
        <authorList>
            <consortium name="Genoscope - CEA"/>
            <person name="William W."/>
        </authorList>
    </citation>
    <scope>NUCLEOTIDE SEQUENCE</scope>
</reference>
<feature type="repeat" description="WD" evidence="1">
    <location>
        <begin position="264"/>
        <end position="295"/>
    </location>
</feature>
<evidence type="ECO:0008006" key="5">
    <source>
        <dbReference type="Google" id="ProtNLM"/>
    </source>
</evidence>
<dbReference type="EMBL" id="CAJJDO010000021">
    <property type="protein sequence ID" value="CAD8151528.1"/>
    <property type="molecule type" value="Genomic_DNA"/>
</dbReference>
<keyword evidence="1" id="KW-0853">WD repeat</keyword>
<organism evidence="3 4">
    <name type="scientific">Paramecium pentaurelia</name>
    <dbReference type="NCBI Taxonomy" id="43138"/>
    <lineage>
        <taxon>Eukaryota</taxon>
        <taxon>Sar</taxon>
        <taxon>Alveolata</taxon>
        <taxon>Ciliophora</taxon>
        <taxon>Intramacronucleata</taxon>
        <taxon>Oligohymenophorea</taxon>
        <taxon>Peniculida</taxon>
        <taxon>Parameciidae</taxon>
        <taxon>Paramecium</taxon>
    </lineage>
</organism>
<dbReference type="AlphaFoldDB" id="A0A8S1THX2"/>
<dbReference type="PANTHER" id="PTHR19920">
    <property type="entry name" value="WD40 PROTEIN CIAO1"/>
    <property type="match status" value="1"/>
</dbReference>
<gene>
    <name evidence="3" type="ORF">PPENT_87.1.T0210401</name>
</gene>
<dbReference type="PROSITE" id="PS50294">
    <property type="entry name" value="WD_REPEATS_REGION"/>
    <property type="match status" value="2"/>
</dbReference>
<feature type="coiled-coil region" evidence="2">
    <location>
        <begin position="117"/>
        <end position="155"/>
    </location>
</feature>
<name>A0A8S1THX2_9CILI</name>
<dbReference type="GO" id="GO:0016226">
    <property type="term" value="P:iron-sulfur cluster assembly"/>
    <property type="evidence" value="ECO:0007669"/>
    <property type="project" value="TreeGrafter"/>
</dbReference>
<feature type="repeat" description="WD" evidence="1">
    <location>
        <begin position="219"/>
        <end position="251"/>
    </location>
</feature>
<dbReference type="PROSITE" id="PS50082">
    <property type="entry name" value="WD_REPEATS_2"/>
    <property type="match status" value="2"/>
</dbReference>
<dbReference type="SMART" id="SM00320">
    <property type="entry name" value="WD40"/>
    <property type="match status" value="4"/>
</dbReference>
<comment type="caution">
    <text evidence="3">The sequence shown here is derived from an EMBL/GenBank/DDBJ whole genome shotgun (WGS) entry which is preliminary data.</text>
</comment>
<protein>
    <recommendedName>
        <fullName evidence="5">WD domain, G-beta repeat protein</fullName>
    </recommendedName>
</protein>
<evidence type="ECO:0000313" key="4">
    <source>
        <dbReference type="Proteomes" id="UP000689195"/>
    </source>
</evidence>
<dbReference type="Pfam" id="PF00400">
    <property type="entry name" value="WD40"/>
    <property type="match status" value="3"/>
</dbReference>
<keyword evidence="2" id="KW-0175">Coiled coil</keyword>
<dbReference type="PANTHER" id="PTHR19920:SF0">
    <property type="entry name" value="CYTOSOLIC IRON-SULFUR PROTEIN ASSEMBLY PROTEIN CIAO1-RELATED"/>
    <property type="match status" value="1"/>
</dbReference>
<evidence type="ECO:0000313" key="3">
    <source>
        <dbReference type="EMBL" id="CAD8151528.1"/>
    </source>
</evidence>
<dbReference type="GO" id="GO:0097361">
    <property type="term" value="C:cytosolic [4Fe-4S] assembly targeting complex"/>
    <property type="evidence" value="ECO:0007669"/>
    <property type="project" value="TreeGrafter"/>
</dbReference>
<dbReference type="Proteomes" id="UP000689195">
    <property type="component" value="Unassembled WGS sequence"/>
</dbReference>
<dbReference type="InterPro" id="IPR001680">
    <property type="entry name" value="WD40_rpt"/>
</dbReference>
<evidence type="ECO:0000256" key="1">
    <source>
        <dbReference type="PROSITE-ProRule" id="PRU00221"/>
    </source>
</evidence>
<keyword evidence="4" id="KW-1185">Reference proteome</keyword>
<proteinExistence type="predicted"/>
<accession>A0A8S1THX2</accession>
<sequence>MNKLEGFQNQDCQTAIEECFKEVQTKIESSFNNIYIDLDSLINEIFDVLNDKYQKCIQRSPSLINLPQIKLEDYNIFQQICQDIISIIKSKINNQVLLKEKEKELLINMSLKCEQQMIEILQQLEQKSNEKDILLEQQTLQIQQLNTQLNIQQSSTVKSTHTQSKPFNYQIIKEFSISKSYQCYALAIDNDCSTLVAGCYSTIKVFEFNQGVIKQIQTLNEHKSFVYTLNFMKKSKHFLSGSLDSSIIIWKYIQNNLWSSQQILYGHSNQINCLVINKYEDLIISGSNDNTIKFWINKNEWLCQQTIADHSSSVYGLVLNQQQNRVVSCGHDKVILIIEQSGQNTEWKVVQKMKVDQFGYRVCFIDNNMFTFSQGEKEYISVFEMNTINKLFTKTRDINIKSGSDSGNCLFPQQYINGKCILLSKNGQYINLIRKKQNGELLTEQSIHFGTNSLFGVMSDDGEYLITWDEKSKQIQIRRYKEQ</sequence>
<evidence type="ECO:0000256" key="2">
    <source>
        <dbReference type="SAM" id="Coils"/>
    </source>
</evidence>